<dbReference type="STRING" id="551987.SAMN05192549_101157"/>
<dbReference type="InterPro" id="IPR011701">
    <property type="entry name" value="MFS"/>
</dbReference>
<feature type="transmembrane region" description="Helical" evidence="7">
    <location>
        <begin position="95"/>
        <end position="113"/>
    </location>
</feature>
<feature type="transmembrane region" description="Helical" evidence="7">
    <location>
        <begin position="64"/>
        <end position="88"/>
    </location>
</feature>
<proteinExistence type="predicted"/>
<dbReference type="CDD" id="cd17324">
    <property type="entry name" value="MFS_NepI_like"/>
    <property type="match status" value="1"/>
</dbReference>
<evidence type="ECO:0000313" key="9">
    <source>
        <dbReference type="EMBL" id="SHM27073.1"/>
    </source>
</evidence>
<evidence type="ECO:0000259" key="8">
    <source>
        <dbReference type="PROSITE" id="PS50850"/>
    </source>
</evidence>
<feature type="transmembrane region" description="Helical" evidence="7">
    <location>
        <begin position="379"/>
        <end position="400"/>
    </location>
</feature>
<dbReference type="InterPro" id="IPR050189">
    <property type="entry name" value="MFS_Efflux_Transporters"/>
</dbReference>
<evidence type="ECO:0000256" key="4">
    <source>
        <dbReference type="ARBA" id="ARBA00022989"/>
    </source>
</evidence>
<evidence type="ECO:0000256" key="6">
    <source>
        <dbReference type="SAM" id="MobiDB-lite"/>
    </source>
</evidence>
<dbReference type="InterPro" id="IPR036259">
    <property type="entry name" value="MFS_trans_sf"/>
</dbReference>
<dbReference type="GO" id="GO:0022857">
    <property type="term" value="F:transmembrane transporter activity"/>
    <property type="evidence" value="ECO:0007669"/>
    <property type="project" value="InterPro"/>
</dbReference>
<protein>
    <submittedName>
        <fullName evidence="9">Predicted arabinose efflux permease, MFS family</fullName>
    </submittedName>
</protein>
<dbReference type="Gene3D" id="1.20.1250.20">
    <property type="entry name" value="MFS general substrate transporter like domains"/>
    <property type="match status" value="2"/>
</dbReference>
<evidence type="ECO:0000313" key="10">
    <source>
        <dbReference type="Proteomes" id="UP000184339"/>
    </source>
</evidence>
<name>A0A1M7HFD8_9BURK</name>
<keyword evidence="3 7" id="KW-0812">Transmembrane</keyword>
<feature type="transmembrane region" description="Helical" evidence="7">
    <location>
        <begin position="293"/>
        <end position="315"/>
    </location>
</feature>
<keyword evidence="5 7" id="KW-0472">Membrane</keyword>
<evidence type="ECO:0000256" key="5">
    <source>
        <dbReference type="ARBA" id="ARBA00023136"/>
    </source>
</evidence>
<feature type="transmembrane region" description="Helical" evidence="7">
    <location>
        <begin position="229"/>
        <end position="248"/>
    </location>
</feature>
<feature type="transmembrane region" description="Helical" evidence="7">
    <location>
        <begin position="180"/>
        <end position="204"/>
    </location>
</feature>
<dbReference type="PANTHER" id="PTHR43124:SF3">
    <property type="entry name" value="CHLORAMPHENICOL EFFLUX PUMP RV0191"/>
    <property type="match status" value="1"/>
</dbReference>
<feature type="transmembrane region" description="Helical" evidence="7">
    <location>
        <begin position="352"/>
        <end position="373"/>
    </location>
</feature>
<feature type="transmembrane region" description="Helical" evidence="7">
    <location>
        <begin position="154"/>
        <end position="174"/>
    </location>
</feature>
<feature type="transmembrane region" description="Helical" evidence="7">
    <location>
        <begin position="268"/>
        <end position="286"/>
    </location>
</feature>
<gene>
    <name evidence="9" type="ORF">SAMN05192549_101157</name>
</gene>
<keyword evidence="10" id="KW-1185">Reference proteome</keyword>
<feature type="region of interest" description="Disordered" evidence="6">
    <location>
        <begin position="1"/>
        <end position="20"/>
    </location>
</feature>
<dbReference type="InterPro" id="IPR020846">
    <property type="entry name" value="MFS_dom"/>
</dbReference>
<dbReference type="Proteomes" id="UP000184339">
    <property type="component" value="Unassembled WGS sequence"/>
</dbReference>
<dbReference type="PANTHER" id="PTHR43124">
    <property type="entry name" value="PURINE EFFLUX PUMP PBUE"/>
    <property type="match status" value="1"/>
</dbReference>
<dbReference type="EMBL" id="FRCX01000001">
    <property type="protein sequence ID" value="SHM27073.1"/>
    <property type="molecule type" value="Genomic_DNA"/>
</dbReference>
<dbReference type="GO" id="GO:0005886">
    <property type="term" value="C:plasma membrane"/>
    <property type="evidence" value="ECO:0007669"/>
    <property type="project" value="UniProtKB-SubCell"/>
</dbReference>
<dbReference type="RefSeq" id="WP_072780582.1">
    <property type="nucleotide sequence ID" value="NZ_FRCX01000001.1"/>
</dbReference>
<evidence type="ECO:0000256" key="1">
    <source>
        <dbReference type="ARBA" id="ARBA00004651"/>
    </source>
</evidence>
<dbReference type="PROSITE" id="PS50850">
    <property type="entry name" value="MFS"/>
    <property type="match status" value="1"/>
</dbReference>
<comment type="subcellular location">
    <subcellularLocation>
        <location evidence="1">Cell membrane</location>
        <topology evidence="1">Multi-pass membrane protein</topology>
    </subcellularLocation>
</comment>
<evidence type="ECO:0000256" key="2">
    <source>
        <dbReference type="ARBA" id="ARBA00022475"/>
    </source>
</evidence>
<dbReference type="OrthoDB" id="9812189at2"/>
<dbReference type="Pfam" id="PF07690">
    <property type="entry name" value="MFS_1"/>
    <property type="match status" value="1"/>
</dbReference>
<dbReference type="AlphaFoldDB" id="A0A1M7HFD8"/>
<keyword evidence="4 7" id="KW-1133">Transmembrane helix</keyword>
<feature type="transmembrane region" description="Helical" evidence="7">
    <location>
        <begin position="321"/>
        <end position="340"/>
    </location>
</feature>
<evidence type="ECO:0000256" key="7">
    <source>
        <dbReference type="SAM" id="Phobius"/>
    </source>
</evidence>
<reference evidence="10" key="1">
    <citation type="submission" date="2016-11" db="EMBL/GenBank/DDBJ databases">
        <authorList>
            <person name="Varghese N."/>
            <person name="Submissions S."/>
        </authorList>
    </citation>
    <scope>NUCLEOTIDE SEQUENCE [LARGE SCALE GENOMIC DNA]</scope>
    <source>
        <strain evidence="10">Sac-22</strain>
    </source>
</reference>
<organism evidence="9 10">
    <name type="scientific">Duganella sacchari</name>
    <dbReference type="NCBI Taxonomy" id="551987"/>
    <lineage>
        <taxon>Bacteria</taxon>
        <taxon>Pseudomonadati</taxon>
        <taxon>Pseudomonadota</taxon>
        <taxon>Betaproteobacteria</taxon>
        <taxon>Burkholderiales</taxon>
        <taxon>Oxalobacteraceae</taxon>
        <taxon>Telluria group</taxon>
        <taxon>Duganella</taxon>
    </lineage>
</organism>
<feature type="transmembrane region" description="Helical" evidence="7">
    <location>
        <begin position="119"/>
        <end position="142"/>
    </location>
</feature>
<accession>A0A1M7HFD8</accession>
<feature type="domain" description="Major facilitator superfamily (MFS) profile" evidence="8">
    <location>
        <begin position="30"/>
        <end position="404"/>
    </location>
</feature>
<feature type="transmembrane region" description="Helical" evidence="7">
    <location>
        <begin position="28"/>
        <end position="52"/>
    </location>
</feature>
<sequence length="414" mass="42317">MQNRTNTQAALPEETPAPSPIHTHGSPWLAVLSVSIGAFALVTTEFLPVGLLPAIAAELGVTEGVAGMMVTVPGLVAALAAILVTVGIGKADRRYVIWSLTGMLLLSNVLVALSQSFPVVLASRALLGIGVGGFWAIGPALATRLVPAGSETRATSLVFAGVSVGTVAGVPAGALVGELFGWRVAFHAGAAVALLVLLAQMWLLPKLPAKQAITFRQLPELLRVQKARLGMMITLLIFVGQFAAYTYITPFLVQEAALSAKTISMLLLAYGAAGFAGNLIGGAVVARSVRTSLIATGLIMGLSTAAMPLLGHGLWGATALVVIWGIAFGMMPISVQTWIFQAAPHAMESGGAVFVATAQVALASGALVGGMAVDHFGVSSAMLVGGVLALAMALVTALRAREDGKSSVKLHAVH</sequence>
<keyword evidence="2" id="KW-1003">Cell membrane</keyword>
<evidence type="ECO:0000256" key="3">
    <source>
        <dbReference type="ARBA" id="ARBA00022692"/>
    </source>
</evidence>
<dbReference type="SUPFAM" id="SSF103473">
    <property type="entry name" value="MFS general substrate transporter"/>
    <property type="match status" value="1"/>
</dbReference>